<feature type="compositionally biased region" description="Basic residues" evidence="1">
    <location>
        <begin position="173"/>
        <end position="188"/>
    </location>
</feature>
<proteinExistence type="predicted"/>
<feature type="compositionally biased region" description="Basic and acidic residues" evidence="1">
    <location>
        <begin position="189"/>
        <end position="198"/>
    </location>
</feature>
<feature type="compositionally biased region" description="Polar residues" evidence="1">
    <location>
        <begin position="73"/>
        <end position="82"/>
    </location>
</feature>
<evidence type="ECO:0000313" key="3">
    <source>
        <dbReference type="Proteomes" id="UP000887563"/>
    </source>
</evidence>
<dbReference type="Proteomes" id="UP000887563">
    <property type="component" value="Unplaced"/>
</dbReference>
<evidence type="ECO:0000313" key="4">
    <source>
        <dbReference type="WBParaSite" id="Minc3s01563g24737"/>
    </source>
</evidence>
<dbReference type="WBParaSite" id="Minc3s01563g24737">
    <property type="protein sequence ID" value="Minc3s01563g24737"/>
    <property type="gene ID" value="Minc3s01563g24737"/>
</dbReference>
<keyword evidence="3" id="KW-1185">Reference proteome</keyword>
<feature type="compositionally biased region" description="Basic residues" evidence="1">
    <location>
        <begin position="219"/>
        <end position="259"/>
    </location>
</feature>
<keyword evidence="2" id="KW-1133">Transmembrane helix</keyword>
<feature type="transmembrane region" description="Helical" evidence="2">
    <location>
        <begin position="26"/>
        <end position="46"/>
    </location>
</feature>
<evidence type="ECO:0000256" key="1">
    <source>
        <dbReference type="SAM" id="MobiDB-lite"/>
    </source>
</evidence>
<evidence type="ECO:0000256" key="2">
    <source>
        <dbReference type="SAM" id="Phobius"/>
    </source>
</evidence>
<keyword evidence="2" id="KW-0472">Membrane</keyword>
<keyword evidence="2" id="KW-0812">Transmembrane</keyword>
<dbReference type="AlphaFoldDB" id="A0A914MDH4"/>
<organism evidence="3 4">
    <name type="scientific">Meloidogyne incognita</name>
    <name type="common">Southern root-knot nematode worm</name>
    <name type="synonym">Oxyuris incognita</name>
    <dbReference type="NCBI Taxonomy" id="6306"/>
    <lineage>
        <taxon>Eukaryota</taxon>
        <taxon>Metazoa</taxon>
        <taxon>Ecdysozoa</taxon>
        <taxon>Nematoda</taxon>
        <taxon>Chromadorea</taxon>
        <taxon>Rhabditida</taxon>
        <taxon>Tylenchina</taxon>
        <taxon>Tylenchomorpha</taxon>
        <taxon>Tylenchoidea</taxon>
        <taxon>Meloidogynidae</taxon>
        <taxon>Meloidogyninae</taxon>
        <taxon>Meloidogyne</taxon>
        <taxon>Meloidogyne incognita group</taxon>
    </lineage>
</organism>
<protein>
    <submittedName>
        <fullName evidence="4">Uncharacterized protein</fullName>
    </submittedName>
</protein>
<accession>A0A914MDH4</accession>
<sequence length="276" mass="28756">MSKQQSILQLDTNTKRSINSSEAARIVNMFFVLLLLSIVVAVIYYVTLYPVDASMPAESEGGAAKEGSVAGSEESQAVSSGSRSDESAGGPFALRARRPGAPTPVPVYLVSPVEVRKLFGKGTATIDTEQSRGTPERSDAKASKGKKAKSNRRSGSKPAPASESDAGTAGKASKTKKRSGSSGRHRRKKEADISKKEAGSASDSAGTEATISKAGAGKARSKKSAGGSKGRKEKKGGGRSRSRSASRGKSSSKKDRKHAAPLPPALKEQKKKPTKL</sequence>
<feature type="region of interest" description="Disordered" evidence="1">
    <location>
        <begin position="58"/>
        <end position="106"/>
    </location>
</feature>
<feature type="compositionally biased region" description="Polar residues" evidence="1">
    <location>
        <begin position="201"/>
        <end position="210"/>
    </location>
</feature>
<reference evidence="4" key="1">
    <citation type="submission" date="2022-11" db="UniProtKB">
        <authorList>
            <consortium name="WormBaseParasite"/>
        </authorList>
    </citation>
    <scope>IDENTIFICATION</scope>
</reference>
<name>A0A914MDH4_MELIC</name>
<feature type="compositionally biased region" description="Basic residues" evidence="1">
    <location>
        <begin position="143"/>
        <end position="155"/>
    </location>
</feature>
<feature type="region of interest" description="Disordered" evidence="1">
    <location>
        <begin position="124"/>
        <end position="276"/>
    </location>
</feature>